<sequence>MDGDDDGVVVHGQELHPRIAPQVRNEGTKVVQLITEAKDKAGKFSSIVDLILETQKQIVQNSETSQSEVFFGKLKAYRTILASVLAEEELQTLLNKQKEFLEIEKH</sequence>
<name>A0A9N9DWN9_FUNMO</name>
<reference evidence="1" key="1">
    <citation type="submission" date="2021-06" db="EMBL/GenBank/DDBJ databases">
        <authorList>
            <person name="Kallberg Y."/>
            <person name="Tangrot J."/>
            <person name="Rosling A."/>
        </authorList>
    </citation>
    <scope>NUCLEOTIDE SEQUENCE</scope>
    <source>
        <strain evidence="1">87-6 pot B 2015</strain>
    </source>
</reference>
<proteinExistence type="predicted"/>
<organism evidence="1 2">
    <name type="scientific">Funneliformis mosseae</name>
    <name type="common">Endomycorrhizal fungus</name>
    <name type="synonym">Glomus mosseae</name>
    <dbReference type="NCBI Taxonomy" id="27381"/>
    <lineage>
        <taxon>Eukaryota</taxon>
        <taxon>Fungi</taxon>
        <taxon>Fungi incertae sedis</taxon>
        <taxon>Mucoromycota</taxon>
        <taxon>Glomeromycotina</taxon>
        <taxon>Glomeromycetes</taxon>
        <taxon>Glomerales</taxon>
        <taxon>Glomeraceae</taxon>
        <taxon>Funneliformis</taxon>
    </lineage>
</organism>
<accession>A0A9N9DWN9</accession>
<dbReference type="Proteomes" id="UP000789375">
    <property type="component" value="Unassembled WGS sequence"/>
</dbReference>
<evidence type="ECO:0000313" key="2">
    <source>
        <dbReference type="Proteomes" id="UP000789375"/>
    </source>
</evidence>
<dbReference type="AlphaFoldDB" id="A0A9N9DWN9"/>
<protein>
    <submittedName>
        <fullName evidence="1">6652_t:CDS:1</fullName>
    </submittedName>
</protein>
<keyword evidence="2" id="KW-1185">Reference proteome</keyword>
<comment type="caution">
    <text evidence="1">The sequence shown here is derived from an EMBL/GenBank/DDBJ whole genome shotgun (WGS) entry which is preliminary data.</text>
</comment>
<evidence type="ECO:0000313" key="1">
    <source>
        <dbReference type="EMBL" id="CAG8650732.1"/>
    </source>
</evidence>
<dbReference type="EMBL" id="CAJVPP010004485">
    <property type="protein sequence ID" value="CAG8650732.1"/>
    <property type="molecule type" value="Genomic_DNA"/>
</dbReference>
<gene>
    <name evidence="1" type="ORF">FMOSSE_LOCUS11464</name>
</gene>